<organism evidence="1 2">
    <name type="scientific">Araneus ventricosus</name>
    <name type="common">Orbweaver spider</name>
    <name type="synonym">Epeira ventricosa</name>
    <dbReference type="NCBI Taxonomy" id="182803"/>
    <lineage>
        <taxon>Eukaryota</taxon>
        <taxon>Metazoa</taxon>
        <taxon>Ecdysozoa</taxon>
        <taxon>Arthropoda</taxon>
        <taxon>Chelicerata</taxon>
        <taxon>Arachnida</taxon>
        <taxon>Araneae</taxon>
        <taxon>Araneomorphae</taxon>
        <taxon>Entelegynae</taxon>
        <taxon>Araneoidea</taxon>
        <taxon>Araneidae</taxon>
        <taxon>Araneus</taxon>
    </lineage>
</organism>
<evidence type="ECO:0000313" key="2">
    <source>
        <dbReference type="Proteomes" id="UP000499080"/>
    </source>
</evidence>
<evidence type="ECO:0000313" key="1">
    <source>
        <dbReference type="EMBL" id="GBN68111.1"/>
    </source>
</evidence>
<name>A0A4Y2QXS0_ARAVE</name>
<gene>
    <name evidence="1" type="ORF">AVEN_72520_1</name>
</gene>
<proteinExistence type="predicted"/>
<comment type="caution">
    <text evidence="1">The sequence shown here is derived from an EMBL/GenBank/DDBJ whole genome shotgun (WGS) entry which is preliminary data.</text>
</comment>
<sequence length="137" mass="15392">MKVLENARIMALSLLGNEIWRFSAEFHVTSCPVGKVYKPEVLKRVNRFGVLFVVRVGQLLDIALTMRIQLEQKSDLPRQLQFLCTSTSAADILCDRIESGENFRVLQVELTVTFLPNPFSGSLYCQASAGSIRLSKL</sequence>
<dbReference type="AlphaFoldDB" id="A0A4Y2QXS0"/>
<protein>
    <submittedName>
        <fullName evidence="1">Uncharacterized protein</fullName>
    </submittedName>
</protein>
<dbReference type="Proteomes" id="UP000499080">
    <property type="component" value="Unassembled WGS sequence"/>
</dbReference>
<accession>A0A4Y2QXS0</accession>
<dbReference type="EMBL" id="BGPR01015131">
    <property type="protein sequence ID" value="GBN68111.1"/>
    <property type="molecule type" value="Genomic_DNA"/>
</dbReference>
<reference evidence="1 2" key="1">
    <citation type="journal article" date="2019" name="Sci. Rep.">
        <title>Orb-weaving spider Araneus ventricosus genome elucidates the spidroin gene catalogue.</title>
        <authorList>
            <person name="Kono N."/>
            <person name="Nakamura H."/>
            <person name="Ohtoshi R."/>
            <person name="Moran D.A.P."/>
            <person name="Shinohara A."/>
            <person name="Yoshida Y."/>
            <person name="Fujiwara M."/>
            <person name="Mori M."/>
            <person name="Tomita M."/>
            <person name="Arakawa K."/>
        </authorList>
    </citation>
    <scope>NUCLEOTIDE SEQUENCE [LARGE SCALE GENOMIC DNA]</scope>
</reference>
<keyword evidence="2" id="KW-1185">Reference proteome</keyword>